<name>A0A841CLQ7_9PSEU</name>
<evidence type="ECO:0000313" key="2">
    <source>
        <dbReference type="EMBL" id="MBB5957304.1"/>
    </source>
</evidence>
<organism evidence="2 3">
    <name type="scientific">Saccharothrix tamanrassetensis</name>
    <dbReference type="NCBI Taxonomy" id="1051531"/>
    <lineage>
        <taxon>Bacteria</taxon>
        <taxon>Bacillati</taxon>
        <taxon>Actinomycetota</taxon>
        <taxon>Actinomycetes</taxon>
        <taxon>Pseudonocardiales</taxon>
        <taxon>Pseudonocardiaceae</taxon>
        <taxon>Saccharothrix</taxon>
    </lineage>
</organism>
<gene>
    <name evidence="2" type="ORF">FHS29_003897</name>
</gene>
<keyword evidence="3" id="KW-1185">Reference proteome</keyword>
<feature type="region of interest" description="Disordered" evidence="1">
    <location>
        <begin position="1"/>
        <end position="42"/>
    </location>
</feature>
<protein>
    <submittedName>
        <fullName evidence="2">Uncharacterized protein</fullName>
    </submittedName>
</protein>
<reference evidence="2 3" key="1">
    <citation type="submission" date="2020-08" db="EMBL/GenBank/DDBJ databases">
        <title>Genomic Encyclopedia of Type Strains, Phase III (KMG-III): the genomes of soil and plant-associated and newly described type strains.</title>
        <authorList>
            <person name="Whitman W."/>
        </authorList>
    </citation>
    <scope>NUCLEOTIDE SEQUENCE [LARGE SCALE GENOMIC DNA]</scope>
    <source>
        <strain evidence="2 3">CECT 8640</strain>
    </source>
</reference>
<dbReference type="AlphaFoldDB" id="A0A841CLQ7"/>
<evidence type="ECO:0000313" key="3">
    <source>
        <dbReference type="Proteomes" id="UP000547510"/>
    </source>
</evidence>
<comment type="caution">
    <text evidence="2">The sequence shown here is derived from an EMBL/GenBank/DDBJ whole genome shotgun (WGS) entry which is preliminary data.</text>
</comment>
<evidence type="ECO:0000256" key="1">
    <source>
        <dbReference type="SAM" id="MobiDB-lite"/>
    </source>
</evidence>
<feature type="compositionally biased region" description="Basic and acidic residues" evidence="1">
    <location>
        <begin position="1"/>
        <end position="20"/>
    </location>
</feature>
<accession>A0A841CLQ7</accession>
<proteinExistence type="predicted"/>
<dbReference type="Proteomes" id="UP000547510">
    <property type="component" value="Unassembled WGS sequence"/>
</dbReference>
<dbReference type="EMBL" id="JACHJN010000005">
    <property type="protein sequence ID" value="MBB5957304.1"/>
    <property type="molecule type" value="Genomic_DNA"/>
</dbReference>
<sequence length="42" mass="4324">METIEAGRPRAGDDAERAGRNQDLADANPTSEEFAGGCTATA</sequence>
<dbReference type="RefSeq" id="WP_281391618.1">
    <property type="nucleotide sequence ID" value="NZ_JACHJN010000005.1"/>
</dbReference>